<accession>A0ACD0NSE0</accession>
<protein>
    <submittedName>
        <fullName evidence="1">Uncharacterized protein</fullName>
    </submittedName>
</protein>
<reference evidence="1 2" key="1">
    <citation type="journal article" date="2018" name="Mol. Biol. Evol.">
        <title>Broad Genomic Sampling Reveals a Smut Pathogenic Ancestry of the Fungal Clade Ustilaginomycotina.</title>
        <authorList>
            <person name="Kijpornyongpan T."/>
            <person name="Mondo S.J."/>
            <person name="Barry K."/>
            <person name="Sandor L."/>
            <person name="Lee J."/>
            <person name="Lipzen A."/>
            <person name="Pangilinan J."/>
            <person name="LaButti K."/>
            <person name="Hainaut M."/>
            <person name="Henrissat B."/>
            <person name="Grigoriev I.V."/>
            <person name="Spatafora J.W."/>
            <person name="Aime M.C."/>
        </authorList>
    </citation>
    <scope>NUCLEOTIDE SEQUENCE [LARGE SCALE GENOMIC DNA]</scope>
    <source>
        <strain evidence="1 2">SA 807</strain>
    </source>
</reference>
<sequence length="337" mass="39227">MSGSWYPPKRDPKQEQGVTDFDLLKRSNRFLPVQDDRSVSNPTEEYSRRMAIKYHSELYKDFVICDLKRFKSGGARLRWRTEEEVLGGIGKETCSNLRCPYHRHARGRSWTKGSVGEEEGWKAEDRQGGGGHGDGGGPRSSWDEEDLEGKGRLETFEVNFSYLEPREGGEEEVGEVVGDMVSRNALVHVVLCTRCGKKLNWKRRMEKRRKEEEEEEGERETKRRGKGTEHGRGSERERERRKGRGRRSEERRSRSRSRRDASRGEDFDRTGREESDKDRRRKKRKGDGEERVWSERREEDAQDSKSGFVVSQRGKVGTKKEGDGERPREAEKRWTLG</sequence>
<proteinExistence type="predicted"/>
<dbReference type="EMBL" id="KZ820150">
    <property type="protein sequence ID" value="PWN48731.1"/>
    <property type="molecule type" value="Genomic_DNA"/>
</dbReference>
<gene>
    <name evidence="1" type="ORF">IE53DRAFT_389061</name>
</gene>
<organism evidence="1 2">
    <name type="scientific">Violaceomyces palustris</name>
    <dbReference type="NCBI Taxonomy" id="1673888"/>
    <lineage>
        <taxon>Eukaryota</taxon>
        <taxon>Fungi</taxon>
        <taxon>Dikarya</taxon>
        <taxon>Basidiomycota</taxon>
        <taxon>Ustilaginomycotina</taxon>
        <taxon>Ustilaginomycetes</taxon>
        <taxon>Violaceomycetales</taxon>
        <taxon>Violaceomycetaceae</taxon>
        <taxon>Violaceomyces</taxon>
    </lineage>
</organism>
<evidence type="ECO:0000313" key="1">
    <source>
        <dbReference type="EMBL" id="PWN48731.1"/>
    </source>
</evidence>
<dbReference type="Proteomes" id="UP000245626">
    <property type="component" value="Unassembled WGS sequence"/>
</dbReference>
<evidence type="ECO:0000313" key="2">
    <source>
        <dbReference type="Proteomes" id="UP000245626"/>
    </source>
</evidence>
<keyword evidence="2" id="KW-1185">Reference proteome</keyword>
<name>A0ACD0NSE0_9BASI</name>